<evidence type="ECO:0000313" key="5">
    <source>
        <dbReference type="EMBL" id="VDD87514.1"/>
    </source>
</evidence>
<dbReference type="GO" id="GO:0060090">
    <property type="term" value="F:molecular adaptor activity"/>
    <property type="evidence" value="ECO:0007669"/>
    <property type="project" value="TreeGrafter"/>
</dbReference>
<sequence>MRVPDGGESLQSQSSFSYNEINVSSTSTLLPLIKLNSLQPFVQVNALNELANLSFEASSYLLCPVYSAISSAINDHISYSVARSCKIAIEVAWNVCCKDFAFDIEKTRYSQSLVSMVYGLTSGMTYVTSRDLLYSRIQKYLVDGLRSVLNDSALGSDKEQILEKLATALAKENIEIATCFVVKAACERAVQEVHKLVSGREKNDARQRLSVELMAAVQQLPEKIRPNSVTSSQTTVYNEYLSNICGFKKLSLYNFARESETANSGQSNSARDIAVQQRDKKIDQFKILLQAIIREIELVLSGSTAQMFKVSGPLSVFREGLVQLLLKPEDRVLQYGFVQKMLCQMSAVFKTNHASVSKKRTDLVSQMENEWDRRLKYIFFNICKAFIFQVGQEDFLRNIVRIVFDVTLQHKFNAEFVNFLTEQGLFQLPFFDRYLAMHISAGSTEAIALARNLVKQGRYDLPLSTESLLKFPFAQSHPGSCLPSVTTNLQLHQGTNSAPVTNVNNFLGKSAGLPVAASSGKANGPKKDLKVKVGRVPSEISKVNVNGVDGNQSLREKAEKVLKEWIQLCYTIEAQRQPERALALIVRVMSELNVISSDAAITEFFHACAYVCADVTYRLLKNDPNAEQATSARQRCYYTLDAFAKLACLMVKCSSDCPAQTKVNLLVKILGAIEEVLCADYKIHGSDFCPMPHQRMFMVMFNELTEPSSSLSPVAWNIIEAFGRALSNLRPRRIPGFAFAWLDIIGHRNFISRLLKSDVEPVKTAAMYTQLLLYQLKFLSPFLRNVEMPKSVLKLYKGTLRILYVIRHDFPELLCEYCCVFCDAIPPNCVHLRNLILSAHPRVMRLPNPYSLDLKAQDLPELSQEPKTQINITNLIPSTLLQQIHGYLTEQLPDTFLSTLPNQLETATQPTSLPGLRYNSTLMNAIILHVGSLATRNIARNLQGDYLRAVGEMRHTRILESLSEDLSNEGRYMLFNGMVDHLRYPCNRTYYFCFALLHLFTEAKVNMVREQIMRTVFERLLAPKPYPWGLLLVAVELIKDPKYNLWGYDFLHCEPRFESFCQRVKGYHDSMVSGMQEGGFSGILGDFSSTCSTPALFDEPVELCDETVSL</sequence>
<organism evidence="7">
    <name type="scientific">Enterobius vermicularis</name>
    <name type="common">Human pinworm</name>
    <dbReference type="NCBI Taxonomy" id="51028"/>
    <lineage>
        <taxon>Eukaryota</taxon>
        <taxon>Metazoa</taxon>
        <taxon>Ecdysozoa</taxon>
        <taxon>Nematoda</taxon>
        <taxon>Chromadorea</taxon>
        <taxon>Rhabditida</taxon>
        <taxon>Spirurina</taxon>
        <taxon>Oxyuridomorpha</taxon>
        <taxon>Oxyuroidea</taxon>
        <taxon>Oxyuridae</taxon>
        <taxon>Enterobius</taxon>
    </lineage>
</organism>
<dbReference type="GO" id="GO:0000288">
    <property type="term" value="P:nuclear-transcribed mRNA catabolic process, deadenylation-dependent decay"/>
    <property type="evidence" value="ECO:0007669"/>
    <property type="project" value="TreeGrafter"/>
</dbReference>
<dbReference type="InterPro" id="IPR040398">
    <property type="entry name" value="Not1"/>
</dbReference>
<reference evidence="5 6" key="2">
    <citation type="submission" date="2018-10" db="EMBL/GenBank/DDBJ databases">
        <authorList>
            <consortium name="Pathogen Informatics"/>
        </authorList>
    </citation>
    <scope>NUCLEOTIDE SEQUENCE [LARGE SCALE GENOMIC DNA]</scope>
</reference>
<dbReference type="OrthoDB" id="1933107at2759"/>
<reference evidence="7" key="1">
    <citation type="submission" date="2016-04" db="UniProtKB">
        <authorList>
            <consortium name="WormBaseParasite"/>
        </authorList>
    </citation>
    <scope>IDENTIFICATION</scope>
</reference>
<dbReference type="InterPro" id="IPR024557">
    <property type="entry name" value="CNOT1_dom_4"/>
</dbReference>
<accession>A0A158Q9S3</accession>
<dbReference type="PANTHER" id="PTHR13162">
    <property type="entry name" value="CCR4-NOT TRANSCRIPTION COMPLEX"/>
    <property type="match status" value="1"/>
</dbReference>
<proteinExistence type="inferred from homology"/>
<evidence type="ECO:0000313" key="6">
    <source>
        <dbReference type="Proteomes" id="UP000274131"/>
    </source>
</evidence>
<evidence type="ECO:0000313" key="7">
    <source>
        <dbReference type="WBParaSite" id="EVEC_0000294901-mRNA-1"/>
    </source>
</evidence>
<dbReference type="Pfam" id="PF12842">
    <property type="entry name" value="DUF3819"/>
    <property type="match status" value="1"/>
</dbReference>
<feature type="domain" description="CCR4-Not complex component Not1 C-terminal" evidence="2">
    <location>
        <begin position="703"/>
        <end position="1062"/>
    </location>
</feature>
<dbReference type="Gene3D" id="1.25.40.790">
    <property type="match status" value="1"/>
</dbReference>
<gene>
    <name evidence="5" type="ORF">EVEC_LOCUS2657</name>
</gene>
<dbReference type="GO" id="GO:0000932">
    <property type="term" value="C:P-body"/>
    <property type="evidence" value="ECO:0007669"/>
    <property type="project" value="TreeGrafter"/>
</dbReference>
<name>A0A158Q9S3_ENTVE</name>
<dbReference type="InterPro" id="IPR055454">
    <property type="entry name" value="CNOT1-like_NOT1_connector"/>
</dbReference>
<dbReference type="InterPro" id="IPR007196">
    <property type="entry name" value="CCR4-Not_Not1_C"/>
</dbReference>
<dbReference type="Pfam" id="PF25097">
    <property type="entry name" value="ARM_Cnot1"/>
    <property type="match status" value="1"/>
</dbReference>
<protein>
    <submittedName>
        <fullName evidence="7">Non-specific serine/threonine protein kinase</fullName>
    </submittedName>
</protein>
<evidence type="ECO:0000259" key="2">
    <source>
        <dbReference type="Pfam" id="PF04054"/>
    </source>
</evidence>
<dbReference type="GO" id="GO:0030015">
    <property type="term" value="C:CCR4-NOT core complex"/>
    <property type="evidence" value="ECO:0007669"/>
    <property type="project" value="InterPro"/>
</dbReference>
<dbReference type="GO" id="GO:0017148">
    <property type="term" value="P:negative regulation of translation"/>
    <property type="evidence" value="ECO:0007669"/>
    <property type="project" value="InterPro"/>
</dbReference>
<dbReference type="WBParaSite" id="EVEC_0000294901-mRNA-1">
    <property type="protein sequence ID" value="EVEC_0000294901-mRNA-1"/>
    <property type="gene ID" value="EVEC_0000294901"/>
</dbReference>
<evidence type="ECO:0000259" key="4">
    <source>
        <dbReference type="Pfam" id="PF25097"/>
    </source>
</evidence>
<feature type="domain" description="CCR4-NOT transcription complex subunit 1" evidence="3">
    <location>
        <begin position="65"/>
        <end position="196"/>
    </location>
</feature>
<dbReference type="Proteomes" id="UP000274131">
    <property type="component" value="Unassembled WGS sequence"/>
</dbReference>
<feature type="domain" description="CCR4-NOT transcription complex subunit 1-like NOT1 connector" evidence="4">
    <location>
        <begin position="366"/>
        <end position="456"/>
    </location>
</feature>
<dbReference type="Pfam" id="PF04054">
    <property type="entry name" value="Not1"/>
    <property type="match status" value="1"/>
</dbReference>
<dbReference type="STRING" id="51028.A0A158Q9S3"/>
<dbReference type="PANTHER" id="PTHR13162:SF8">
    <property type="entry name" value="CCR4-NOT TRANSCRIPTION COMPLEX SUBUNIT 1"/>
    <property type="match status" value="1"/>
</dbReference>
<dbReference type="AlphaFoldDB" id="A0A158Q9S3"/>
<dbReference type="EMBL" id="UXUI01007424">
    <property type="protein sequence ID" value="VDD87514.1"/>
    <property type="molecule type" value="Genomic_DNA"/>
</dbReference>
<dbReference type="Gene3D" id="1.25.40.800">
    <property type="match status" value="1"/>
</dbReference>
<evidence type="ECO:0000259" key="3">
    <source>
        <dbReference type="Pfam" id="PF12842"/>
    </source>
</evidence>
<evidence type="ECO:0000256" key="1">
    <source>
        <dbReference type="ARBA" id="ARBA00025717"/>
    </source>
</evidence>
<comment type="similarity">
    <text evidence="1">Belongs to the CNOT1 family.</text>
</comment>
<keyword evidence="6" id="KW-1185">Reference proteome</keyword>